<protein>
    <submittedName>
        <fullName evidence="1">Neutral/alkaline non-lysosomal ceramidase</fullName>
    </submittedName>
</protein>
<name>A0A0H4PJH2_9BACT</name>
<dbReference type="AlphaFoldDB" id="A0A0H4PJH2"/>
<evidence type="ECO:0000313" key="2">
    <source>
        <dbReference type="Proteomes" id="UP000036520"/>
    </source>
</evidence>
<reference evidence="1 2" key="1">
    <citation type="submission" date="2015-07" db="EMBL/GenBank/DDBJ databases">
        <authorList>
            <person name="Kim K.M."/>
        </authorList>
    </citation>
    <scope>NUCLEOTIDE SEQUENCE [LARGE SCALE GENOMIC DNA]</scope>
    <source>
        <strain evidence="1 2">KCTC 12363</strain>
    </source>
</reference>
<dbReference type="KEGG" id="camu:CA2015_3701"/>
<evidence type="ECO:0000313" key="1">
    <source>
        <dbReference type="EMBL" id="AKP53078.1"/>
    </source>
</evidence>
<proteinExistence type="predicted"/>
<dbReference type="STRING" id="320787.CA2015_3701"/>
<dbReference type="RefSeq" id="WP_053086709.1">
    <property type="nucleotide sequence ID" value="NZ_CP012040.1"/>
</dbReference>
<keyword evidence="2" id="KW-1185">Reference proteome</keyword>
<organism evidence="1 2">
    <name type="scientific">Cyclobacterium amurskyense</name>
    <dbReference type="NCBI Taxonomy" id="320787"/>
    <lineage>
        <taxon>Bacteria</taxon>
        <taxon>Pseudomonadati</taxon>
        <taxon>Bacteroidota</taxon>
        <taxon>Cytophagia</taxon>
        <taxon>Cytophagales</taxon>
        <taxon>Cyclobacteriaceae</taxon>
        <taxon>Cyclobacterium</taxon>
    </lineage>
</organism>
<dbReference type="OrthoDB" id="622735at2"/>
<sequence>MVKKIFNKIAIVTCLTLFLVAPVVASQLYIGARTVDITPELPVAVTGQFHLRIAEVAETPLTATVLVMETRGSSGDLAIIVSCDALYIPTDLVALVRQRVKKQLPEIDENKIFLNATHTHTAPVLALEGEYLIPKTGVTQVKDYRKFFVDKVSTAIVEAWSDRAPGSVAWGMGYAVAGYNRRIVYSDGTSGMSSKTNLPEFRSFEGSEDHNVNTLFFWDEKGKLVSMVVGVASPSQEVEGRYAVNADYWHPVREGLKEKYGKDVNVLGWAAAAGDITPHMRYRKDADDRMRNLRKLSRTEELARRIILAVDESFDAVSEERHSAPLFEHHVEELPLPERWVTEKNYLEAKAFVKNAKEQIAEDPKAADALYRMMNWQERTVKRYEKQLENPKQLYSMDLHVIRLGDIAICTNEFELFSDFGIRMIARSKALQTFVIQLAGSSDWGSYLPTQRAVNGGAYSAIIHSNIVGPEGGQVLVDRTVQVIDKLWNK</sequence>
<accession>A0A0H4PJH2</accession>
<gene>
    <name evidence="1" type="ORF">CA2015_3701</name>
</gene>
<dbReference type="Proteomes" id="UP000036520">
    <property type="component" value="Chromosome"/>
</dbReference>
<dbReference type="EMBL" id="CP012040">
    <property type="protein sequence ID" value="AKP53078.1"/>
    <property type="molecule type" value="Genomic_DNA"/>
</dbReference>
<dbReference type="PATRIC" id="fig|320787.5.peg.4055"/>